<evidence type="ECO:0000256" key="1">
    <source>
        <dbReference type="ARBA" id="ARBA00004651"/>
    </source>
</evidence>
<evidence type="ECO:0000256" key="2">
    <source>
        <dbReference type="ARBA" id="ARBA00022475"/>
    </source>
</evidence>
<evidence type="ECO:0000313" key="7">
    <source>
        <dbReference type="EMBL" id="AIA54195.1"/>
    </source>
</evidence>
<dbReference type="Proteomes" id="UP000005522">
    <property type="component" value="Chromosome"/>
</dbReference>
<reference evidence="7 8" key="1">
    <citation type="journal article" date="2009" name="J. Bacteriol.">
        <title>Draft genome sequence of the extremely acidophilic bacterium Acidithiobacillus caldus ATCC 51756 reveals metabolic versatility in the genus Acidithiobacillus.</title>
        <authorList>
            <person name="Valdes J."/>
            <person name="Quatrini R."/>
            <person name="Hallberg K."/>
            <person name="Dopson M."/>
            <person name="Valenzuela P.D."/>
            <person name="Holmes D.S."/>
        </authorList>
    </citation>
    <scope>NUCLEOTIDE SEQUENCE [LARGE SCALE GENOMIC DNA]</scope>
    <source>
        <strain evidence="8">ATCC 51756 / DSM 8584 / KU</strain>
    </source>
</reference>
<dbReference type="Pfam" id="PF06146">
    <property type="entry name" value="PsiE"/>
    <property type="match status" value="1"/>
</dbReference>
<gene>
    <name evidence="7" type="ORF">Acaty_c0305</name>
</gene>
<evidence type="ECO:0000313" key="8">
    <source>
        <dbReference type="Proteomes" id="UP000005522"/>
    </source>
</evidence>
<name>A0A059ZR87_ACICK</name>
<dbReference type="eggNOG" id="COG3431">
    <property type="taxonomic scope" value="Bacteria"/>
</dbReference>
<dbReference type="HOGENOM" id="CLU_1623599_0_0_6"/>
<evidence type="ECO:0000256" key="4">
    <source>
        <dbReference type="ARBA" id="ARBA00022989"/>
    </source>
</evidence>
<dbReference type="EMBL" id="CP005986">
    <property type="protein sequence ID" value="AIA54195.1"/>
    <property type="molecule type" value="Genomic_DNA"/>
</dbReference>
<evidence type="ECO:0000256" key="3">
    <source>
        <dbReference type="ARBA" id="ARBA00022692"/>
    </source>
</evidence>
<dbReference type="AlphaFoldDB" id="A0A059ZR87"/>
<comment type="subcellular location">
    <subcellularLocation>
        <location evidence="1">Cell membrane</location>
        <topology evidence="1">Multi-pass membrane protein</topology>
    </subcellularLocation>
</comment>
<accession>A0A059ZR87</accession>
<protein>
    <recommendedName>
        <fullName evidence="9">Protein PsiE</fullName>
    </recommendedName>
</protein>
<keyword evidence="3 6" id="KW-0812">Transmembrane</keyword>
<dbReference type="KEGG" id="acz:Acaty_c0305"/>
<dbReference type="InterPro" id="IPR020948">
    <property type="entry name" value="P_starv_induced_PsiE-like"/>
</dbReference>
<evidence type="ECO:0000256" key="6">
    <source>
        <dbReference type="SAM" id="Phobius"/>
    </source>
</evidence>
<feature type="transmembrane region" description="Helical" evidence="6">
    <location>
        <begin position="135"/>
        <end position="154"/>
    </location>
</feature>
<organism evidence="7 8">
    <name type="scientific">Acidithiobacillus caldus (strain ATCC 51756 / DSM 8584 / KU)</name>
    <dbReference type="NCBI Taxonomy" id="637389"/>
    <lineage>
        <taxon>Bacteria</taxon>
        <taxon>Pseudomonadati</taxon>
        <taxon>Pseudomonadota</taxon>
        <taxon>Acidithiobacillia</taxon>
        <taxon>Acidithiobacillales</taxon>
        <taxon>Acidithiobacillaceae</taxon>
        <taxon>Acidithiobacillus</taxon>
    </lineage>
</organism>
<keyword evidence="4 6" id="KW-1133">Transmembrane helix</keyword>
<proteinExistence type="predicted"/>
<sequence>MPVSEGKRPAPTHPSQILPGSFVEGLRGTVLRFYAKILDVIVAVMIFLMLLTLVFAVASLFWDIYGSLRDFRQEEVIRSLVSDVLSVFVLIELFRTFTDYLEFHRIRLRVLSEVAIVFVLRELFIGLYAHRLGPLDLLATAALLAVLVGARIAAVRFTPRHGDLD</sequence>
<evidence type="ECO:0000256" key="5">
    <source>
        <dbReference type="ARBA" id="ARBA00023136"/>
    </source>
</evidence>
<keyword evidence="2" id="KW-1003">Cell membrane</keyword>
<dbReference type="GO" id="GO:0005886">
    <property type="term" value="C:plasma membrane"/>
    <property type="evidence" value="ECO:0007669"/>
    <property type="project" value="UniProtKB-SubCell"/>
</dbReference>
<feature type="transmembrane region" description="Helical" evidence="6">
    <location>
        <begin position="37"/>
        <end position="64"/>
    </location>
</feature>
<evidence type="ECO:0008006" key="9">
    <source>
        <dbReference type="Google" id="ProtNLM"/>
    </source>
</evidence>
<keyword evidence="5 6" id="KW-0472">Membrane</keyword>